<dbReference type="Pfam" id="PF00392">
    <property type="entry name" value="GntR"/>
    <property type="match status" value="1"/>
</dbReference>
<dbReference type="Proteomes" id="UP000186666">
    <property type="component" value="Unassembled WGS sequence"/>
</dbReference>
<evidence type="ECO:0000256" key="5">
    <source>
        <dbReference type="ARBA" id="ARBA00023015"/>
    </source>
</evidence>
<dbReference type="SMART" id="SM00345">
    <property type="entry name" value="HTH_GNTR"/>
    <property type="match status" value="1"/>
</dbReference>
<accession>A0ABY1JT80</accession>
<dbReference type="GO" id="GO:0008483">
    <property type="term" value="F:transaminase activity"/>
    <property type="evidence" value="ECO:0007669"/>
    <property type="project" value="UniProtKB-KW"/>
</dbReference>
<comment type="caution">
    <text evidence="9">The sequence shown here is derived from an EMBL/GenBank/DDBJ whole genome shotgun (WGS) entry which is preliminary data.</text>
</comment>
<dbReference type="RefSeq" id="WP_068583204.1">
    <property type="nucleotide sequence ID" value="NZ_FTNK01000003.1"/>
</dbReference>
<dbReference type="InterPro" id="IPR015424">
    <property type="entry name" value="PyrdxlP-dep_Trfase"/>
</dbReference>
<dbReference type="SUPFAM" id="SSF53383">
    <property type="entry name" value="PLP-dependent transferases"/>
    <property type="match status" value="1"/>
</dbReference>
<evidence type="ECO:0000256" key="3">
    <source>
        <dbReference type="ARBA" id="ARBA00022576"/>
    </source>
</evidence>
<comment type="cofactor">
    <cofactor evidence="1">
        <name>pyridoxal 5'-phosphate</name>
        <dbReference type="ChEBI" id="CHEBI:597326"/>
    </cofactor>
</comment>
<comment type="similarity">
    <text evidence="2">In the C-terminal section; belongs to the class-I pyridoxal-phosphate-dependent aminotransferase family.</text>
</comment>
<dbReference type="PANTHER" id="PTHR46577">
    <property type="entry name" value="HTH-TYPE TRANSCRIPTIONAL REGULATORY PROTEIN GABR"/>
    <property type="match status" value="1"/>
</dbReference>
<evidence type="ECO:0000259" key="8">
    <source>
        <dbReference type="PROSITE" id="PS50949"/>
    </source>
</evidence>
<evidence type="ECO:0000256" key="1">
    <source>
        <dbReference type="ARBA" id="ARBA00001933"/>
    </source>
</evidence>
<evidence type="ECO:0000256" key="6">
    <source>
        <dbReference type="ARBA" id="ARBA00023125"/>
    </source>
</evidence>
<protein>
    <submittedName>
        <fullName evidence="9">GntR family transcriptional regulator / MocR family aminotransferase</fullName>
    </submittedName>
</protein>
<dbReference type="CDD" id="cd00609">
    <property type="entry name" value="AAT_like"/>
    <property type="match status" value="1"/>
</dbReference>
<keyword evidence="10" id="KW-1185">Reference proteome</keyword>
<dbReference type="InterPro" id="IPR036388">
    <property type="entry name" value="WH-like_DNA-bd_sf"/>
</dbReference>
<sequence length="488" mass="55012">MELALPLDSYLEEYRYKYLAIYYALRDAILDGRLAGGSKLPSTRYLANLYDMSRGSVAQSYDMLLAEGYVQMEVGRGTFVTHSGPSPVSSIESTPSAEITLSSWGIRLMSQQRTSYSNLKLEGVISFLPESIPMAYFPYDAWRSALAYAGGKGGGDLELPTPPEGDIQLREAIAGYLRITRGITVSAANIVLFSGSMQGIAILSQLLVNEGERVVVEDPGYFGIHKAVQACGGTIVRGDVDEEGLIPRDWDARVLFVTPSRHYPTGAVLSLERRRRILAWVQEREGIIIEDDYDSEFRFRGRPIEPLKALDRDGRVIYLGSFSKTMFAGLRLGYALIPNSLLEPVKRAKAFYDPISPGLLEQRALAHFMFHGHYKRHLRRMTRIYSTRHDRFCTSISAHISEIFRFIPGDAGLHVYALWQRSTEEFEAFKEASKRRGVEFRDAQAYRIKPGPKAVCFGFAHLHDDQIIEGVNRLALAWQDVQQLFRCR</sequence>
<dbReference type="InterPro" id="IPR036390">
    <property type="entry name" value="WH_DNA-bd_sf"/>
</dbReference>
<keyword evidence="4" id="KW-0663">Pyridoxal phosphate</keyword>
<evidence type="ECO:0000256" key="2">
    <source>
        <dbReference type="ARBA" id="ARBA00005384"/>
    </source>
</evidence>
<keyword evidence="3 9" id="KW-0808">Transferase</keyword>
<dbReference type="Gene3D" id="3.40.640.10">
    <property type="entry name" value="Type I PLP-dependent aspartate aminotransferase-like (Major domain)"/>
    <property type="match status" value="1"/>
</dbReference>
<evidence type="ECO:0000256" key="7">
    <source>
        <dbReference type="ARBA" id="ARBA00023163"/>
    </source>
</evidence>
<dbReference type="InterPro" id="IPR000524">
    <property type="entry name" value="Tscrpt_reg_HTH_GntR"/>
</dbReference>
<evidence type="ECO:0000256" key="4">
    <source>
        <dbReference type="ARBA" id="ARBA00022898"/>
    </source>
</evidence>
<dbReference type="InterPro" id="IPR015421">
    <property type="entry name" value="PyrdxlP-dep_Trfase_major"/>
</dbReference>
<feature type="domain" description="HTH gntR-type" evidence="8">
    <location>
        <begin position="15"/>
        <end position="83"/>
    </location>
</feature>
<dbReference type="SUPFAM" id="SSF46785">
    <property type="entry name" value="Winged helix' DNA-binding domain"/>
    <property type="match status" value="1"/>
</dbReference>
<evidence type="ECO:0000313" key="9">
    <source>
        <dbReference type="EMBL" id="SIQ71631.1"/>
    </source>
</evidence>
<keyword evidence="5" id="KW-0805">Transcription regulation</keyword>
<keyword evidence="6" id="KW-0238">DNA-binding</keyword>
<dbReference type="EMBL" id="FTNK01000003">
    <property type="protein sequence ID" value="SIQ71631.1"/>
    <property type="molecule type" value="Genomic_DNA"/>
</dbReference>
<dbReference type="InterPro" id="IPR004839">
    <property type="entry name" value="Aminotransferase_I/II_large"/>
</dbReference>
<gene>
    <name evidence="9" type="ORF">SAMN05421578_103516</name>
</gene>
<dbReference type="Pfam" id="PF00155">
    <property type="entry name" value="Aminotran_1_2"/>
    <property type="match status" value="1"/>
</dbReference>
<name>A0ABY1JT80_9BACL</name>
<dbReference type="CDD" id="cd07377">
    <property type="entry name" value="WHTH_GntR"/>
    <property type="match status" value="1"/>
</dbReference>
<organism evidence="9 10">
    <name type="scientific">Paenibacillus macquariensis</name>
    <dbReference type="NCBI Taxonomy" id="948756"/>
    <lineage>
        <taxon>Bacteria</taxon>
        <taxon>Bacillati</taxon>
        <taxon>Bacillota</taxon>
        <taxon>Bacilli</taxon>
        <taxon>Bacillales</taxon>
        <taxon>Paenibacillaceae</taxon>
        <taxon>Paenibacillus</taxon>
    </lineage>
</organism>
<evidence type="ECO:0000313" key="10">
    <source>
        <dbReference type="Proteomes" id="UP000186666"/>
    </source>
</evidence>
<reference evidence="9 10" key="1">
    <citation type="submission" date="2017-01" db="EMBL/GenBank/DDBJ databases">
        <authorList>
            <person name="Varghese N."/>
            <person name="Submissions S."/>
        </authorList>
    </citation>
    <scope>NUCLEOTIDE SEQUENCE [LARGE SCALE GENOMIC DNA]</scope>
    <source>
        <strain evidence="9 10">ATCC 23464</strain>
    </source>
</reference>
<dbReference type="PROSITE" id="PS50949">
    <property type="entry name" value="HTH_GNTR"/>
    <property type="match status" value="1"/>
</dbReference>
<keyword evidence="7" id="KW-0804">Transcription</keyword>
<dbReference type="Gene3D" id="1.10.10.10">
    <property type="entry name" value="Winged helix-like DNA-binding domain superfamily/Winged helix DNA-binding domain"/>
    <property type="match status" value="1"/>
</dbReference>
<keyword evidence="3 9" id="KW-0032">Aminotransferase</keyword>
<proteinExistence type="inferred from homology"/>
<dbReference type="PANTHER" id="PTHR46577:SF1">
    <property type="entry name" value="HTH-TYPE TRANSCRIPTIONAL REGULATORY PROTEIN GABR"/>
    <property type="match status" value="1"/>
</dbReference>
<dbReference type="InterPro" id="IPR051446">
    <property type="entry name" value="HTH_trans_reg/aminotransferase"/>
</dbReference>